<comment type="similarity">
    <text evidence="6">Belongs to the ClpA/ClpB family.</text>
</comment>
<keyword evidence="10" id="KW-0378">Hydrolase</keyword>
<keyword evidence="3 6" id="KW-0067">ATP-binding</keyword>
<dbReference type="InterPro" id="IPR003959">
    <property type="entry name" value="ATPase_AAA_core"/>
</dbReference>
<dbReference type="InterPro" id="IPR004176">
    <property type="entry name" value="Clp_R_N"/>
</dbReference>
<evidence type="ECO:0000256" key="2">
    <source>
        <dbReference type="ARBA" id="ARBA00022741"/>
    </source>
</evidence>
<protein>
    <submittedName>
        <fullName evidence="10">Clp protease ClpX</fullName>
    </submittedName>
</protein>
<dbReference type="Gene3D" id="3.40.50.300">
    <property type="entry name" value="P-loop containing nucleotide triphosphate hydrolases"/>
    <property type="match status" value="2"/>
</dbReference>
<evidence type="ECO:0000313" key="11">
    <source>
        <dbReference type="Proteomes" id="UP000028547"/>
    </source>
</evidence>
<dbReference type="InterPro" id="IPR036628">
    <property type="entry name" value="Clp_N_dom_sf"/>
</dbReference>
<dbReference type="InterPro" id="IPR041546">
    <property type="entry name" value="ClpA/ClpB_AAA_lid"/>
</dbReference>
<proteinExistence type="inferred from homology"/>
<reference evidence="10 11" key="1">
    <citation type="submission" date="2014-07" db="EMBL/GenBank/DDBJ databases">
        <title>Draft Genome Sequence of Gephyronic Acid Producer, Cystobacter violaceus Strain Cb vi76.</title>
        <authorList>
            <person name="Stevens D.C."/>
            <person name="Young J."/>
            <person name="Carmichael R."/>
            <person name="Tan J."/>
            <person name="Taylor R.E."/>
        </authorList>
    </citation>
    <scope>NUCLEOTIDE SEQUENCE [LARGE SCALE GENOMIC DNA]</scope>
    <source>
        <strain evidence="10 11">Cb vi76</strain>
    </source>
</reference>
<dbReference type="PRINTS" id="PR00300">
    <property type="entry name" value="CLPPROTEASEA"/>
</dbReference>
<dbReference type="SMART" id="SM00382">
    <property type="entry name" value="AAA"/>
    <property type="match status" value="2"/>
</dbReference>
<accession>A0A084SLA5</accession>
<feature type="coiled-coil region" evidence="7">
    <location>
        <begin position="7"/>
        <end position="68"/>
    </location>
</feature>
<name>A0A084SLA5_9BACT</name>
<dbReference type="PANTHER" id="PTHR11638:SF111">
    <property type="entry name" value="ATP-DEPENDENT CLP PROTEASE ATP-BINDING SUBUNIT CLPA"/>
    <property type="match status" value="1"/>
</dbReference>
<dbReference type="CDD" id="cd00009">
    <property type="entry name" value="AAA"/>
    <property type="match status" value="1"/>
</dbReference>
<evidence type="ECO:0000256" key="1">
    <source>
        <dbReference type="ARBA" id="ARBA00022737"/>
    </source>
</evidence>
<dbReference type="PROSITE" id="PS00871">
    <property type="entry name" value="CLPAB_2"/>
    <property type="match status" value="1"/>
</dbReference>
<dbReference type="GO" id="GO:0043335">
    <property type="term" value="P:protein unfolding"/>
    <property type="evidence" value="ECO:0007669"/>
    <property type="project" value="InterPro"/>
</dbReference>
<dbReference type="PROSITE" id="PS00870">
    <property type="entry name" value="CLPAB_1"/>
    <property type="match status" value="1"/>
</dbReference>
<dbReference type="PROSITE" id="PS51903">
    <property type="entry name" value="CLP_R"/>
    <property type="match status" value="1"/>
</dbReference>
<dbReference type="Pfam" id="PF00004">
    <property type="entry name" value="AAA"/>
    <property type="match status" value="1"/>
</dbReference>
<dbReference type="Pfam" id="PF02861">
    <property type="entry name" value="Clp_N"/>
    <property type="match status" value="1"/>
</dbReference>
<dbReference type="FunFam" id="3.40.50.300:FF:000025">
    <property type="entry name" value="ATP-dependent Clp protease subunit"/>
    <property type="match status" value="1"/>
</dbReference>
<dbReference type="RefSeq" id="WP_043405953.1">
    <property type="nucleotide sequence ID" value="NZ_JPMI01000256.1"/>
</dbReference>
<dbReference type="InterPro" id="IPR028299">
    <property type="entry name" value="ClpA/B_CS2"/>
</dbReference>
<dbReference type="InterPro" id="IPR050130">
    <property type="entry name" value="ClpA_ClpB"/>
</dbReference>
<dbReference type="InterPro" id="IPR001270">
    <property type="entry name" value="ClpA/B"/>
</dbReference>
<evidence type="ECO:0000256" key="8">
    <source>
        <dbReference type="SAM" id="MobiDB-lite"/>
    </source>
</evidence>
<keyword evidence="7" id="KW-0175">Coiled coil</keyword>
<dbReference type="GO" id="GO:0034605">
    <property type="term" value="P:cellular response to heat"/>
    <property type="evidence" value="ECO:0007669"/>
    <property type="project" value="TreeGrafter"/>
</dbReference>
<keyword evidence="2 6" id="KW-0547">Nucleotide-binding</keyword>
<sequence>MAGPLIAKALQDSFRNAMDEASRMRHEYLTLEHLVLALTKDPRTREVLKACGANIKRLQERLVEFLEETVERLPEGEEAEPQQTMGVERVLHSAAVHALSAEQKVIDGGDILVALFRESESHALYLLREEGVSRLDLLNYISHGTTKDGASSPGGGGEPRGAVPTGDDEEGEGPRKSPLEAYTTNLNAEAKLGRIDPLIGRQKELERTIQVLCRRRKNNPLYVGETGVGKTAIAEGLALHIHEGKVPEVLKNSTIFSLDMGALLAGTKFRGQFEERLKGVLKALQEHPDAILFIDEIHTIVGAGATSGGSMDASNLLKPALASGKLRCIGSTTYQEFKASFERDRALSRRFQKIEVGEPSVEDTILILEGLRSRYEDHHGVKYVTEALRAAAELSAKHLNDRFLPDKAIDVVDETGAAERLKPEGQRTGQVTVADVESVISKMARIPAKSVSASEGVQLKNLEPELNKVIFGQETAIKSVVDAIKLARSGLRAPEKPIGSFLFSGPTGVGKTELAKQLAAVLGVEFLRFDMSEYSEKHTVSRLIGAPPGYVGFDQGGLLTDAIRKHPYAVLVLDEIEKAHPDLFNILLQVMDHATLTDNNGRKADFRNIILILTTNAGAREMSTKSIGFGDKQLPADAQRAKKAIENTFTPEFRNRLDGWVLFSGLPPEVILKVVDKEVGLLQKMLTEKNVKLELTPAARAWLAEHGYDPAFGARPMARLVDNTLKKPLAEALLFGELASGGIARFDVEGEGLKLKALPASEPAPAA</sequence>
<dbReference type="GO" id="GO:0006508">
    <property type="term" value="P:proteolysis"/>
    <property type="evidence" value="ECO:0007669"/>
    <property type="project" value="UniProtKB-KW"/>
</dbReference>
<organism evidence="10 11">
    <name type="scientific">Archangium violaceum Cb vi76</name>
    <dbReference type="NCBI Taxonomy" id="1406225"/>
    <lineage>
        <taxon>Bacteria</taxon>
        <taxon>Pseudomonadati</taxon>
        <taxon>Myxococcota</taxon>
        <taxon>Myxococcia</taxon>
        <taxon>Myxococcales</taxon>
        <taxon>Cystobacterineae</taxon>
        <taxon>Archangiaceae</taxon>
        <taxon>Archangium</taxon>
    </lineage>
</organism>
<dbReference type="InterPro" id="IPR019489">
    <property type="entry name" value="Clp_ATPase_C"/>
</dbReference>
<evidence type="ECO:0000313" key="10">
    <source>
        <dbReference type="EMBL" id="KFA89240.1"/>
    </source>
</evidence>
<dbReference type="CDD" id="cd19499">
    <property type="entry name" value="RecA-like_ClpB_Hsp104-like"/>
    <property type="match status" value="1"/>
</dbReference>
<evidence type="ECO:0000256" key="6">
    <source>
        <dbReference type="RuleBase" id="RU004432"/>
    </source>
</evidence>
<evidence type="ECO:0000256" key="5">
    <source>
        <dbReference type="PROSITE-ProRule" id="PRU01251"/>
    </source>
</evidence>
<feature type="region of interest" description="Disordered" evidence="8">
    <location>
        <begin position="145"/>
        <end position="179"/>
    </location>
</feature>
<dbReference type="InterPro" id="IPR003593">
    <property type="entry name" value="AAA+_ATPase"/>
</dbReference>
<dbReference type="Proteomes" id="UP000028547">
    <property type="component" value="Unassembled WGS sequence"/>
</dbReference>
<dbReference type="PANTHER" id="PTHR11638">
    <property type="entry name" value="ATP-DEPENDENT CLP PROTEASE"/>
    <property type="match status" value="1"/>
</dbReference>
<comment type="caution">
    <text evidence="10">The sequence shown here is derived from an EMBL/GenBank/DDBJ whole genome shotgun (WGS) entry which is preliminary data.</text>
</comment>
<dbReference type="EMBL" id="JPMI01000256">
    <property type="protein sequence ID" value="KFA89240.1"/>
    <property type="molecule type" value="Genomic_DNA"/>
</dbReference>
<dbReference type="Pfam" id="PF10431">
    <property type="entry name" value="ClpB_D2-small"/>
    <property type="match status" value="1"/>
</dbReference>
<dbReference type="Pfam" id="PF07724">
    <property type="entry name" value="AAA_2"/>
    <property type="match status" value="1"/>
</dbReference>
<dbReference type="Gene3D" id="1.10.8.60">
    <property type="match status" value="2"/>
</dbReference>
<dbReference type="InterPro" id="IPR027417">
    <property type="entry name" value="P-loop_NTPase"/>
</dbReference>
<evidence type="ECO:0000256" key="3">
    <source>
        <dbReference type="ARBA" id="ARBA00022840"/>
    </source>
</evidence>
<dbReference type="SUPFAM" id="SSF52540">
    <property type="entry name" value="P-loop containing nucleoside triphosphate hydrolases"/>
    <property type="match status" value="2"/>
</dbReference>
<dbReference type="GO" id="GO:0008233">
    <property type="term" value="F:peptidase activity"/>
    <property type="evidence" value="ECO:0007669"/>
    <property type="project" value="UniProtKB-KW"/>
</dbReference>
<dbReference type="GO" id="GO:0005524">
    <property type="term" value="F:ATP binding"/>
    <property type="evidence" value="ECO:0007669"/>
    <property type="project" value="UniProtKB-KW"/>
</dbReference>
<keyword evidence="10" id="KW-0645">Protease</keyword>
<feature type="domain" description="Clp R" evidence="9">
    <location>
        <begin position="1"/>
        <end position="148"/>
    </location>
</feature>
<evidence type="ECO:0000259" key="9">
    <source>
        <dbReference type="PROSITE" id="PS51903"/>
    </source>
</evidence>
<dbReference type="GO" id="GO:0005737">
    <property type="term" value="C:cytoplasm"/>
    <property type="evidence" value="ECO:0007669"/>
    <property type="project" value="TreeGrafter"/>
</dbReference>
<dbReference type="AlphaFoldDB" id="A0A084SLA5"/>
<keyword evidence="1 5" id="KW-0677">Repeat</keyword>
<evidence type="ECO:0000256" key="4">
    <source>
        <dbReference type="ARBA" id="ARBA00023186"/>
    </source>
</evidence>
<dbReference type="Pfam" id="PF17871">
    <property type="entry name" value="AAA_lid_9"/>
    <property type="match status" value="1"/>
</dbReference>
<dbReference type="NCBIfam" id="TIGR02639">
    <property type="entry name" value="ClpA"/>
    <property type="match status" value="1"/>
</dbReference>
<dbReference type="SMART" id="SM01086">
    <property type="entry name" value="ClpB_D2-small"/>
    <property type="match status" value="1"/>
</dbReference>
<dbReference type="InterPro" id="IPR013461">
    <property type="entry name" value="ClpA"/>
</dbReference>
<evidence type="ECO:0000256" key="7">
    <source>
        <dbReference type="SAM" id="Coils"/>
    </source>
</evidence>
<dbReference type="InterPro" id="IPR018368">
    <property type="entry name" value="ClpA/B_CS1"/>
</dbReference>
<dbReference type="GO" id="GO:0016887">
    <property type="term" value="F:ATP hydrolysis activity"/>
    <property type="evidence" value="ECO:0007669"/>
    <property type="project" value="InterPro"/>
</dbReference>
<dbReference type="Gene3D" id="1.10.1780.10">
    <property type="entry name" value="Clp, N-terminal domain"/>
    <property type="match status" value="1"/>
</dbReference>
<dbReference type="SUPFAM" id="SSF81923">
    <property type="entry name" value="Double Clp-N motif"/>
    <property type="match status" value="1"/>
</dbReference>
<keyword evidence="4 6" id="KW-0143">Chaperone</keyword>
<gene>
    <name evidence="10" type="primary">clpA</name>
    <name evidence="10" type="ORF">Q664_36155</name>
</gene>